<comment type="subcellular location">
    <subcellularLocation>
        <location evidence="8">Cytoplasm</location>
    </subcellularLocation>
</comment>
<evidence type="ECO:0000256" key="2">
    <source>
        <dbReference type="ARBA" id="ARBA00022679"/>
    </source>
</evidence>
<dbReference type="EC" id="2.7.8.7" evidence="8"/>
<dbReference type="Gene3D" id="3.90.470.20">
    <property type="entry name" value="4'-phosphopantetheinyl transferase domain"/>
    <property type="match status" value="1"/>
</dbReference>
<keyword evidence="8" id="KW-0963">Cytoplasm</keyword>
<dbReference type="NCBIfam" id="TIGR00516">
    <property type="entry name" value="acpS"/>
    <property type="match status" value="1"/>
</dbReference>
<keyword evidence="6 8" id="KW-0443">Lipid metabolism</keyword>
<evidence type="ECO:0000256" key="7">
    <source>
        <dbReference type="ARBA" id="ARBA00023160"/>
    </source>
</evidence>
<comment type="function">
    <text evidence="8">Transfers the 4'-phosphopantetheine moiety from coenzyme A to a Ser of acyl-carrier-protein.</text>
</comment>
<evidence type="ECO:0000256" key="5">
    <source>
        <dbReference type="ARBA" id="ARBA00022842"/>
    </source>
</evidence>
<keyword evidence="2 8" id="KW-0808">Transferase</keyword>
<proteinExistence type="inferred from homology"/>
<protein>
    <recommendedName>
        <fullName evidence="8">Holo-[acyl-carrier-protein] synthase</fullName>
        <shortName evidence="8">Holo-ACP synthase</shortName>
        <ecNumber evidence="8">2.7.8.7</ecNumber>
    </recommendedName>
    <alternativeName>
        <fullName evidence="8">4'-phosphopantetheinyl transferase AcpS</fullName>
    </alternativeName>
</protein>
<comment type="catalytic activity">
    <reaction evidence="8">
        <text>apo-[ACP] + CoA = holo-[ACP] + adenosine 3',5'-bisphosphate + H(+)</text>
        <dbReference type="Rhea" id="RHEA:12068"/>
        <dbReference type="Rhea" id="RHEA-COMP:9685"/>
        <dbReference type="Rhea" id="RHEA-COMP:9690"/>
        <dbReference type="ChEBI" id="CHEBI:15378"/>
        <dbReference type="ChEBI" id="CHEBI:29999"/>
        <dbReference type="ChEBI" id="CHEBI:57287"/>
        <dbReference type="ChEBI" id="CHEBI:58343"/>
        <dbReference type="ChEBI" id="CHEBI:64479"/>
        <dbReference type="EC" id="2.7.8.7"/>
    </reaction>
</comment>
<keyword evidence="4 8" id="KW-0276">Fatty acid metabolism</keyword>
<comment type="caution">
    <text evidence="10">The sequence shown here is derived from an EMBL/GenBank/DDBJ whole genome shotgun (WGS) entry which is preliminary data.</text>
</comment>
<keyword evidence="1 8" id="KW-0444">Lipid biosynthesis</keyword>
<dbReference type="SUPFAM" id="SSF56214">
    <property type="entry name" value="4'-phosphopantetheinyl transferase"/>
    <property type="match status" value="1"/>
</dbReference>
<dbReference type="InterPro" id="IPR002582">
    <property type="entry name" value="ACPS"/>
</dbReference>
<dbReference type="EMBL" id="BAABKP010000001">
    <property type="protein sequence ID" value="GAA4790193.1"/>
    <property type="molecule type" value="Genomic_DNA"/>
</dbReference>
<dbReference type="NCBIfam" id="TIGR00556">
    <property type="entry name" value="pantethn_trn"/>
    <property type="match status" value="1"/>
</dbReference>
<organism evidence="10 11">
    <name type="scientific">Rothia endophytica</name>
    <dbReference type="NCBI Taxonomy" id="1324766"/>
    <lineage>
        <taxon>Bacteria</taxon>
        <taxon>Bacillati</taxon>
        <taxon>Actinomycetota</taxon>
        <taxon>Actinomycetes</taxon>
        <taxon>Micrococcales</taxon>
        <taxon>Micrococcaceae</taxon>
        <taxon>Rothia</taxon>
    </lineage>
</organism>
<feature type="binding site" evidence="8">
    <location>
        <position position="8"/>
    </location>
    <ligand>
        <name>Mg(2+)</name>
        <dbReference type="ChEBI" id="CHEBI:18420"/>
    </ligand>
</feature>
<dbReference type="RefSeq" id="WP_345444377.1">
    <property type="nucleotide sequence ID" value="NZ_BAABKP010000001.1"/>
</dbReference>
<keyword evidence="5 8" id="KW-0460">Magnesium</keyword>
<feature type="domain" description="4'-phosphopantetheinyl transferase" evidence="9">
    <location>
        <begin position="5"/>
        <end position="98"/>
    </location>
</feature>
<dbReference type="InterPro" id="IPR004568">
    <property type="entry name" value="Ppantetheine-prot_Trfase_dom"/>
</dbReference>
<reference evidence="11" key="1">
    <citation type="journal article" date="2019" name="Int. J. Syst. Evol. Microbiol.">
        <title>The Global Catalogue of Microorganisms (GCM) 10K type strain sequencing project: providing services to taxonomists for standard genome sequencing and annotation.</title>
        <authorList>
            <consortium name="The Broad Institute Genomics Platform"/>
            <consortium name="The Broad Institute Genome Sequencing Center for Infectious Disease"/>
            <person name="Wu L."/>
            <person name="Ma J."/>
        </authorList>
    </citation>
    <scope>NUCLEOTIDE SEQUENCE [LARGE SCALE GENOMIC DNA]</scope>
    <source>
        <strain evidence="11">JCM 18541</strain>
    </source>
</reference>
<evidence type="ECO:0000256" key="8">
    <source>
        <dbReference type="HAMAP-Rule" id="MF_00101"/>
    </source>
</evidence>
<keyword evidence="7 8" id="KW-0275">Fatty acid biosynthesis</keyword>
<dbReference type="HAMAP" id="MF_00101">
    <property type="entry name" value="AcpS"/>
    <property type="match status" value="1"/>
</dbReference>
<dbReference type="Pfam" id="PF01648">
    <property type="entry name" value="ACPS"/>
    <property type="match status" value="1"/>
</dbReference>
<feature type="binding site" evidence="8">
    <location>
        <position position="50"/>
    </location>
    <ligand>
        <name>Mg(2+)</name>
        <dbReference type="ChEBI" id="CHEBI:18420"/>
    </ligand>
</feature>
<evidence type="ECO:0000256" key="6">
    <source>
        <dbReference type="ARBA" id="ARBA00023098"/>
    </source>
</evidence>
<evidence type="ECO:0000256" key="4">
    <source>
        <dbReference type="ARBA" id="ARBA00022832"/>
    </source>
</evidence>
<evidence type="ECO:0000313" key="10">
    <source>
        <dbReference type="EMBL" id="GAA4790193.1"/>
    </source>
</evidence>
<evidence type="ECO:0000259" key="9">
    <source>
        <dbReference type="Pfam" id="PF01648"/>
    </source>
</evidence>
<comment type="cofactor">
    <cofactor evidence="8">
        <name>Mg(2+)</name>
        <dbReference type="ChEBI" id="CHEBI:18420"/>
    </cofactor>
</comment>
<evidence type="ECO:0000256" key="3">
    <source>
        <dbReference type="ARBA" id="ARBA00022723"/>
    </source>
</evidence>
<sequence length="145" mass="15952">MIIGTGVDVVNINRFAEIIERTPGFIDRVFVEHERDKLLRSLAARFAAKEAAAKALRAPAGLVWQHCWIENDPDGAPHLVATGTVAQRAADLGINRWHLTLTHDEPVAIASVVAEHLTDDELLTLMRLDPAGRGLLSAHPRETDR</sequence>
<dbReference type="InterPro" id="IPR008278">
    <property type="entry name" value="4-PPantetheinyl_Trfase_dom"/>
</dbReference>
<dbReference type="Proteomes" id="UP001500187">
    <property type="component" value="Unassembled WGS sequence"/>
</dbReference>
<evidence type="ECO:0000256" key="1">
    <source>
        <dbReference type="ARBA" id="ARBA00022516"/>
    </source>
</evidence>
<evidence type="ECO:0000313" key="11">
    <source>
        <dbReference type="Proteomes" id="UP001500187"/>
    </source>
</evidence>
<accession>A0ABP9B5F0</accession>
<comment type="similarity">
    <text evidence="8">Belongs to the P-Pant transferase superfamily. AcpS family.</text>
</comment>
<keyword evidence="3 8" id="KW-0479">Metal-binding</keyword>
<dbReference type="InterPro" id="IPR037143">
    <property type="entry name" value="4-PPantetheinyl_Trfase_dom_sf"/>
</dbReference>
<dbReference type="NCBIfam" id="NF000832">
    <property type="entry name" value="PRK00070.3-2"/>
    <property type="match status" value="1"/>
</dbReference>
<keyword evidence="11" id="KW-1185">Reference proteome</keyword>
<gene>
    <name evidence="8" type="primary">acpS</name>
    <name evidence="10" type="ORF">GCM10023352_05220</name>
</gene>
<name>A0ABP9B5F0_9MICC</name>